<evidence type="ECO:0000313" key="3">
    <source>
        <dbReference type="WBParaSite" id="PgR030_g030_t06"/>
    </source>
</evidence>
<evidence type="ECO:0000313" key="2">
    <source>
        <dbReference type="WBParaSite" id="PgR030_g030_t05"/>
    </source>
</evidence>
<dbReference type="Proteomes" id="UP000887569">
    <property type="component" value="Unplaced"/>
</dbReference>
<dbReference type="AlphaFoldDB" id="A0A915B7X6"/>
<sequence length="103" mass="11379">MPVQEGHCLNSPASTDGNIFLSVNISNLVKAFQFSHFSSSAPYRGRYSFASQYRRNYLQVRRFGSSSSVSNSGSSLLAPLRFAIISLSFSIPLSSFKKLCDRS</sequence>
<protein>
    <submittedName>
        <fullName evidence="2 3">Ig-like domain-containing protein</fullName>
    </submittedName>
</protein>
<name>A0A915B7X6_PARUN</name>
<dbReference type="WBParaSite" id="PgR030_g030_t06">
    <property type="protein sequence ID" value="PgR030_g030_t06"/>
    <property type="gene ID" value="PgR030_g030"/>
</dbReference>
<dbReference type="WBParaSite" id="PgR030_g030_t05">
    <property type="protein sequence ID" value="PgR030_g030_t05"/>
    <property type="gene ID" value="PgR030_g030"/>
</dbReference>
<accession>A0A915B7X6</accession>
<reference evidence="2 3" key="1">
    <citation type="submission" date="2022-11" db="UniProtKB">
        <authorList>
            <consortium name="WormBaseParasite"/>
        </authorList>
    </citation>
    <scope>IDENTIFICATION</scope>
</reference>
<evidence type="ECO:0000313" key="1">
    <source>
        <dbReference type="Proteomes" id="UP000887569"/>
    </source>
</evidence>
<proteinExistence type="predicted"/>
<organism evidence="1 3">
    <name type="scientific">Parascaris univalens</name>
    <name type="common">Nematode worm</name>
    <dbReference type="NCBI Taxonomy" id="6257"/>
    <lineage>
        <taxon>Eukaryota</taxon>
        <taxon>Metazoa</taxon>
        <taxon>Ecdysozoa</taxon>
        <taxon>Nematoda</taxon>
        <taxon>Chromadorea</taxon>
        <taxon>Rhabditida</taxon>
        <taxon>Spirurina</taxon>
        <taxon>Ascaridomorpha</taxon>
        <taxon>Ascaridoidea</taxon>
        <taxon>Ascarididae</taxon>
        <taxon>Parascaris</taxon>
    </lineage>
</organism>
<keyword evidence="1" id="KW-1185">Reference proteome</keyword>